<evidence type="ECO:0000313" key="2">
    <source>
        <dbReference type="WBParaSite" id="JU765_v2.g20147.t1"/>
    </source>
</evidence>
<dbReference type="Proteomes" id="UP000887576">
    <property type="component" value="Unplaced"/>
</dbReference>
<reference evidence="2" key="1">
    <citation type="submission" date="2022-11" db="UniProtKB">
        <authorList>
            <consortium name="WormBaseParasite"/>
        </authorList>
    </citation>
    <scope>IDENTIFICATION</scope>
</reference>
<organism evidence="1 2">
    <name type="scientific">Panagrolaimus sp. JU765</name>
    <dbReference type="NCBI Taxonomy" id="591449"/>
    <lineage>
        <taxon>Eukaryota</taxon>
        <taxon>Metazoa</taxon>
        <taxon>Ecdysozoa</taxon>
        <taxon>Nematoda</taxon>
        <taxon>Chromadorea</taxon>
        <taxon>Rhabditida</taxon>
        <taxon>Tylenchina</taxon>
        <taxon>Panagrolaimomorpha</taxon>
        <taxon>Panagrolaimoidea</taxon>
        <taxon>Panagrolaimidae</taxon>
        <taxon>Panagrolaimus</taxon>
    </lineage>
</organism>
<evidence type="ECO:0000313" key="1">
    <source>
        <dbReference type="Proteomes" id="UP000887576"/>
    </source>
</evidence>
<sequence length="145" mass="15669">MSGMDLSTPKESSLVVPTIKAENDIKLTAENLQNAFETLSISASIDAHASDESIPEALDNSLAVNASNNNVDECPGSPPISLNEQFHFNHFDAFATPDGYIVAPPDHSEEDFGSDRTMQSSTVDSDAYYSEDDDNDPFDYASRSA</sequence>
<protein>
    <submittedName>
        <fullName evidence="2">Uncharacterized protein</fullName>
    </submittedName>
</protein>
<proteinExistence type="predicted"/>
<accession>A0AC34QX48</accession>
<name>A0AC34QX48_9BILA</name>
<dbReference type="WBParaSite" id="JU765_v2.g20147.t1">
    <property type="protein sequence ID" value="JU765_v2.g20147.t1"/>
    <property type="gene ID" value="JU765_v2.g20147"/>
</dbReference>